<dbReference type="SUPFAM" id="SSF53098">
    <property type="entry name" value="Ribonuclease H-like"/>
    <property type="match status" value="1"/>
</dbReference>
<evidence type="ECO:0000313" key="14">
    <source>
        <dbReference type="Proteomes" id="UP000237271"/>
    </source>
</evidence>
<accession>A0A2P4XG28</accession>
<evidence type="ECO:0000256" key="8">
    <source>
        <dbReference type="ARBA" id="ARBA00022932"/>
    </source>
</evidence>
<dbReference type="GO" id="GO:0046872">
    <property type="term" value="F:metal ion binding"/>
    <property type="evidence" value="ECO:0007669"/>
    <property type="project" value="UniProtKB-KW"/>
</dbReference>
<keyword evidence="6" id="KW-0229">DNA integration</keyword>
<keyword evidence="14" id="KW-1185">Reference proteome</keyword>
<dbReference type="GO" id="GO:0003964">
    <property type="term" value="F:RNA-directed DNA polymerase activity"/>
    <property type="evidence" value="ECO:0007669"/>
    <property type="project" value="UniProtKB-KW"/>
</dbReference>
<dbReference type="Pfam" id="PF07727">
    <property type="entry name" value="RVT_2"/>
    <property type="match status" value="2"/>
</dbReference>
<dbReference type="GO" id="GO:0003676">
    <property type="term" value="F:nucleic acid binding"/>
    <property type="evidence" value="ECO:0007669"/>
    <property type="project" value="InterPro"/>
</dbReference>
<dbReference type="PANTHER" id="PTHR42648:SF11">
    <property type="entry name" value="TRANSPOSON TY4-P GAG-POL POLYPROTEIN"/>
    <property type="match status" value="1"/>
</dbReference>
<dbReference type="GO" id="GO:0016787">
    <property type="term" value="F:hydrolase activity"/>
    <property type="evidence" value="ECO:0007669"/>
    <property type="project" value="UniProtKB-KW"/>
</dbReference>
<keyword evidence="8" id="KW-0808">Transferase</keyword>
<keyword evidence="9" id="KW-0233">DNA recombination</keyword>
<evidence type="ECO:0000256" key="10">
    <source>
        <dbReference type="ARBA" id="ARBA00023268"/>
    </source>
</evidence>
<evidence type="ECO:0000256" key="1">
    <source>
        <dbReference type="ARBA" id="ARBA00022722"/>
    </source>
</evidence>
<organism evidence="13 14">
    <name type="scientific">Phytophthora palmivora</name>
    <dbReference type="NCBI Taxonomy" id="4796"/>
    <lineage>
        <taxon>Eukaryota</taxon>
        <taxon>Sar</taxon>
        <taxon>Stramenopiles</taxon>
        <taxon>Oomycota</taxon>
        <taxon>Peronosporomycetes</taxon>
        <taxon>Peronosporales</taxon>
        <taxon>Peronosporaceae</taxon>
        <taxon>Phytophthora</taxon>
    </lineage>
</organism>
<evidence type="ECO:0000256" key="6">
    <source>
        <dbReference type="ARBA" id="ARBA00022908"/>
    </source>
</evidence>
<proteinExistence type="predicted"/>
<evidence type="ECO:0000313" key="13">
    <source>
        <dbReference type="EMBL" id="POM64501.1"/>
    </source>
</evidence>
<sequence>MNDDESLDPVHHEGFDDNGNTAQTPPQSMEEIEDEVRNENAAYDRKGLKLLFAAIAKGEVISLPSVKPIKANVVCNQNTKFGGILKEWHLRLRHAGKERLIRTLSNQKIEGLPQIPYNELKKVVFFCKTCAHMKDRRISYRNMVGTKATEPLHTLHMDSTGKLRVNGLYASAVVADVTAYKWYFVVKSLKEIPRKIKDLLKKLSVQLPYKVCRIRTDGGTEFINKEDSKLCAKLGLDFQSSNVKSQEENGSIERTHQTMMTGVRSAFQGANMTAKWWPEALLYIVDVTNRLPMARLGMKSPYELLYNKRPSGLALRIWGETCYAHIPKSKRKDPKLGDRAVEFNYKGYRLLGIKANKYLIARDVKFSPIATEAMIQRSFPTEDISNDQSETTVIEQIESVTGRSTPCISIKEAQTSPHAEQWYCAIRYPFLKGEGHKVVIGYLTGSTQLYGIDYQEVFVPVAQYESLRLLLALPTILGFYLHKVDVSTAFLNGHLSDSIYMRQLIGFRSRSGKLVCKLKKSLYGLKQAPRIWWEVKGVMHILIICVYIDDLTIAGSHLCDINDLKDKLSGEFTMKNLGELHYLLKLEIKRDLVRKTLSMSQQKHIDDLLDKFQMRDCSVAPTPHVIIRQ</sequence>
<keyword evidence="8" id="KW-0548">Nucleotidyltransferase</keyword>
<keyword evidence="5" id="KW-0460">Magnesium</keyword>
<dbReference type="GO" id="GO:0006310">
    <property type="term" value="P:DNA recombination"/>
    <property type="evidence" value="ECO:0007669"/>
    <property type="project" value="UniProtKB-KW"/>
</dbReference>
<dbReference type="Proteomes" id="UP000237271">
    <property type="component" value="Unassembled WGS sequence"/>
</dbReference>
<keyword evidence="2" id="KW-0479">Metal-binding</keyword>
<dbReference type="PANTHER" id="PTHR42648">
    <property type="entry name" value="TRANSPOSASE, PUTATIVE-RELATED"/>
    <property type="match status" value="1"/>
</dbReference>
<evidence type="ECO:0000256" key="3">
    <source>
        <dbReference type="ARBA" id="ARBA00022759"/>
    </source>
</evidence>
<dbReference type="InterPro" id="IPR043502">
    <property type="entry name" value="DNA/RNA_pol_sf"/>
</dbReference>
<comment type="caution">
    <text evidence="13">The sequence shown here is derived from an EMBL/GenBank/DDBJ whole genome shotgun (WGS) entry which is preliminary data.</text>
</comment>
<evidence type="ECO:0000256" key="9">
    <source>
        <dbReference type="ARBA" id="ARBA00023172"/>
    </source>
</evidence>
<keyword evidence="3" id="KW-0255">Endonuclease</keyword>
<dbReference type="InterPro" id="IPR036397">
    <property type="entry name" value="RNaseH_sf"/>
</dbReference>
<gene>
    <name evidence="13" type="ORF">PHPALM_19960</name>
</gene>
<keyword evidence="8" id="KW-0239">DNA-directed DNA polymerase</keyword>
<evidence type="ECO:0000259" key="12">
    <source>
        <dbReference type="PROSITE" id="PS50994"/>
    </source>
</evidence>
<feature type="region of interest" description="Disordered" evidence="11">
    <location>
        <begin position="1"/>
        <end position="29"/>
    </location>
</feature>
<feature type="compositionally biased region" description="Polar residues" evidence="11">
    <location>
        <begin position="18"/>
        <end position="27"/>
    </location>
</feature>
<dbReference type="PROSITE" id="PS50994">
    <property type="entry name" value="INTEGRASE"/>
    <property type="match status" value="1"/>
</dbReference>
<keyword evidence="1" id="KW-0540">Nuclease</keyword>
<evidence type="ECO:0000256" key="7">
    <source>
        <dbReference type="ARBA" id="ARBA00022918"/>
    </source>
</evidence>
<keyword evidence="10" id="KW-0511">Multifunctional enzyme</keyword>
<dbReference type="GO" id="GO:0004519">
    <property type="term" value="F:endonuclease activity"/>
    <property type="evidence" value="ECO:0007669"/>
    <property type="project" value="UniProtKB-KW"/>
</dbReference>
<dbReference type="GO" id="GO:0003887">
    <property type="term" value="F:DNA-directed DNA polymerase activity"/>
    <property type="evidence" value="ECO:0007669"/>
    <property type="project" value="UniProtKB-KW"/>
</dbReference>
<feature type="domain" description="Integrase catalytic" evidence="12">
    <location>
        <begin position="147"/>
        <end position="309"/>
    </location>
</feature>
<dbReference type="SUPFAM" id="SSF56672">
    <property type="entry name" value="DNA/RNA polymerases"/>
    <property type="match status" value="1"/>
</dbReference>
<name>A0A2P4XG28_9STRA</name>
<dbReference type="OrthoDB" id="118349at2759"/>
<dbReference type="AlphaFoldDB" id="A0A2P4XG28"/>
<evidence type="ECO:0000256" key="4">
    <source>
        <dbReference type="ARBA" id="ARBA00022801"/>
    </source>
</evidence>
<dbReference type="Gene3D" id="3.30.420.10">
    <property type="entry name" value="Ribonuclease H-like superfamily/Ribonuclease H"/>
    <property type="match status" value="1"/>
</dbReference>
<dbReference type="InterPro" id="IPR013103">
    <property type="entry name" value="RVT_2"/>
</dbReference>
<evidence type="ECO:0000256" key="11">
    <source>
        <dbReference type="SAM" id="MobiDB-lite"/>
    </source>
</evidence>
<keyword evidence="4" id="KW-0378">Hydrolase</keyword>
<reference evidence="13 14" key="1">
    <citation type="journal article" date="2017" name="Genome Biol. Evol.">
        <title>Phytophthora megakarya and P. palmivora, closely related causal agents of cacao black pod rot, underwent increases in genome sizes and gene numbers by different mechanisms.</title>
        <authorList>
            <person name="Ali S.S."/>
            <person name="Shao J."/>
            <person name="Lary D.J."/>
            <person name="Kronmiller B."/>
            <person name="Shen D."/>
            <person name="Strem M.D."/>
            <person name="Amoako-Attah I."/>
            <person name="Akrofi A.Y."/>
            <person name="Begoude B.A."/>
            <person name="Ten Hoopen G.M."/>
            <person name="Coulibaly K."/>
            <person name="Kebe B.I."/>
            <person name="Melnick R.L."/>
            <person name="Guiltinan M.J."/>
            <person name="Tyler B.M."/>
            <person name="Meinhardt L.W."/>
            <person name="Bailey B.A."/>
        </authorList>
    </citation>
    <scope>NUCLEOTIDE SEQUENCE [LARGE SCALE GENOMIC DNA]</scope>
    <source>
        <strain evidence="14">sbr112.9</strain>
    </source>
</reference>
<dbReference type="GO" id="GO:0015074">
    <property type="term" value="P:DNA integration"/>
    <property type="evidence" value="ECO:0007669"/>
    <property type="project" value="UniProtKB-KW"/>
</dbReference>
<dbReference type="InterPro" id="IPR039537">
    <property type="entry name" value="Retrotran_Ty1/copia-like"/>
</dbReference>
<protein>
    <recommendedName>
        <fullName evidence="12">Integrase catalytic domain-containing protein</fullName>
    </recommendedName>
</protein>
<evidence type="ECO:0000256" key="5">
    <source>
        <dbReference type="ARBA" id="ARBA00022842"/>
    </source>
</evidence>
<keyword evidence="7" id="KW-0695">RNA-directed DNA polymerase</keyword>
<dbReference type="InterPro" id="IPR001584">
    <property type="entry name" value="Integrase_cat-core"/>
</dbReference>
<dbReference type="InterPro" id="IPR012337">
    <property type="entry name" value="RNaseH-like_sf"/>
</dbReference>
<dbReference type="EMBL" id="NCKW01011091">
    <property type="protein sequence ID" value="POM64501.1"/>
    <property type="molecule type" value="Genomic_DNA"/>
</dbReference>
<evidence type="ECO:0000256" key="2">
    <source>
        <dbReference type="ARBA" id="ARBA00022723"/>
    </source>
</evidence>